<feature type="compositionally biased region" description="Pro residues" evidence="1">
    <location>
        <begin position="86"/>
        <end position="97"/>
    </location>
</feature>
<evidence type="ECO:0000313" key="2">
    <source>
        <dbReference type="EMBL" id="GIY90359.1"/>
    </source>
</evidence>
<sequence length="97" mass="10396">MQIKGELIARKRDDSTAVTVIVIIITVQSKERFTVQWATSSSSSGHLTRGVNSALTPVWAHAPTTRSFKGSTSSPQATERIKKNSPAPPALPPPTQS</sequence>
<comment type="caution">
    <text evidence="2">The sequence shown here is derived from an EMBL/GenBank/DDBJ whole genome shotgun (WGS) entry which is preliminary data.</text>
</comment>
<dbReference type="EMBL" id="BPLQ01015712">
    <property type="protein sequence ID" value="GIY90359.1"/>
    <property type="molecule type" value="Genomic_DNA"/>
</dbReference>
<evidence type="ECO:0000313" key="3">
    <source>
        <dbReference type="Proteomes" id="UP001054837"/>
    </source>
</evidence>
<dbReference type="Proteomes" id="UP001054837">
    <property type="component" value="Unassembled WGS sequence"/>
</dbReference>
<proteinExistence type="predicted"/>
<evidence type="ECO:0000256" key="1">
    <source>
        <dbReference type="SAM" id="MobiDB-lite"/>
    </source>
</evidence>
<protein>
    <submittedName>
        <fullName evidence="2">Uncharacterized protein</fullName>
    </submittedName>
</protein>
<feature type="compositionally biased region" description="Polar residues" evidence="1">
    <location>
        <begin position="64"/>
        <end position="77"/>
    </location>
</feature>
<feature type="region of interest" description="Disordered" evidence="1">
    <location>
        <begin position="61"/>
        <end position="97"/>
    </location>
</feature>
<accession>A0AAV4X8Z3</accession>
<organism evidence="2 3">
    <name type="scientific">Caerostris darwini</name>
    <dbReference type="NCBI Taxonomy" id="1538125"/>
    <lineage>
        <taxon>Eukaryota</taxon>
        <taxon>Metazoa</taxon>
        <taxon>Ecdysozoa</taxon>
        <taxon>Arthropoda</taxon>
        <taxon>Chelicerata</taxon>
        <taxon>Arachnida</taxon>
        <taxon>Araneae</taxon>
        <taxon>Araneomorphae</taxon>
        <taxon>Entelegynae</taxon>
        <taxon>Araneoidea</taxon>
        <taxon>Araneidae</taxon>
        <taxon>Caerostris</taxon>
    </lineage>
</organism>
<name>A0AAV4X8Z3_9ARAC</name>
<keyword evidence="3" id="KW-1185">Reference proteome</keyword>
<reference evidence="2 3" key="1">
    <citation type="submission" date="2021-06" db="EMBL/GenBank/DDBJ databases">
        <title>Caerostris darwini draft genome.</title>
        <authorList>
            <person name="Kono N."/>
            <person name="Arakawa K."/>
        </authorList>
    </citation>
    <scope>NUCLEOTIDE SEQUENCE [LARGE SCALE GENOMIC DNA]</scope>
</reference>
<gene>
    <name evidence="2" type="ORF">CDAR_417271</name>
</gene>
<dbReference type="AlphaFoldDB" id="A0AAV4X8Z3"/>